<feature type="transmembrane region" description="Helical" evidence="1">
    <location>
        <begin position="92"/>
        <end position="111"/>
    </location>
</feature>
<gene>
    <name evidence="3" type="ORF">SAMN04515671_3174</name>
</gene>
<keyword evidence="1" id="KW-0812">Transmembrane</keyword>
<protein>
    <submittedName>
        <fullName evidence="3">Uncharacterized membrane protein</fullName>
    </submittedName>
</protein>
<sequence>MTTAPTITHLPGAGSALDRWAAGLQQAIVRRTDHGPAAKVVAALSGERWFGHALHPALVVVPAGAWLVSAWYDRRGVATEDPHDEAVADATLRLGLAAAVPTALAGVAQFLPTEGEARRIAAVHWALNAAAVSLYSASSVLRSNGRRPAARRLALLALGLVGPGAYLGGHLAYRLGVGQTRSLVV</sequence>
<evidence type="ECO:0000256" key="1">
    <source>
        <dbReference type="SAM" id="Phobius"/>
    </source>
</evidence>
<name>A0A1H0QNP2_9ACTN</name>
<accession>A0A1H0QNP2</accession>
<proteinExistence type="predicted"/>
<evidence type="ECO:0000259" key="2">
    <source>
        <dbReference type="Pfam" id="PF09990"/>
    </source>
</evidence>
<feature type="transmembrane region" description="Helical" evidence="1">
    <location>
        <begin position="123"/>
        <end position="141"/>
    </location>
</feature>
<feature type="domain" description="DUF2231" evidence="2">
    <location>
        <begin position="51"/>
        <end position="180"/>
    </location>
</feature>
<dbReference type="RefSeq" id="WP_090477402.1">
    <property type="nucleotide sequence ID" value="NZ_LT629710.1"/>
</dbReference>
<dbReference type="OrthoDB" id="9795104at2"/>
<dbReference type="Pfam" id="PF09990">
    <property type="entry name" value="DUF2231"/>
    <property type="match status" value="1"/>
</dbReference>
<feature type="transmembrane region" description="Helical" evidence="1">
    <location>
        <begin position="53"/>
        <end position="72"/>
    </location>
</feature>
<organism evidence="3 4">
    <name type="scientific">Nakamurella panacisegetis</name>
    <dbReference type="NCBI Taxonomy" id="1090615"/>
    <lineage>
        <taxon>Bacteria</taxon>
        <taxon>Bacillati</taxon>
        <taxon>Actinomycetota</taxon>
        <taxon>Actinomycetes</taxon>
        <taxon>Nakamurellales</taxon>
        <taxon>Nakamurellaceae</taxon>
        <taxon>Nakamurella</taxon>
    </lineage>
</organism>
<evidence type="ECO:0000313" key="4">
    <source>
        <dbReference type="Proteomes" id="UP000198741"/>
    </source>
</evidence>
<dbReference type="AlphaFoldDB" id="A0A1H0QNP2"/>
<dbReference type="STRING" id="1090615.SAMN04515671_3174"/>
<feature type="transmembrane region" description="Helical" evidence="1">
    <location>
        <begin position="153"/>
        <end position="173"/>
    </location>
</feature>
<keyword evidence="1" id="KW-1133">Transmembrane helix</keyword>
<keyword evidence="4" id="KW-1185">Reference proteome</keyword>
<evidence type="ECO:0000313" key="3">
    <source>
        <dbReference type="EMBL" id="SDP18705.1"/>
    </source>
</evidence>
<dbReference type="EMBL" id="LT629710">
    <property type="protein sequence ID" value="SDP18705.1"/>
    <property type="molecule type" value="Genomic_DNA"/>
</dbReference>
<keyword evidence="1" id="KW-0472">Membrane</keyword>
<reference evidence="3 4" key="1">
    <citation type="submission" date="2016-10" db="EMBL/GenBank/DDBJ databases">
        <authorList>
            <person name="de Groot N.N."/>
        </authorList>
    </citation>
    <scope>NUCLEOTIDE SEQUENCE [LARGE SCALE GENOMIC DNA]</scope>
    <source>
        <strain evidence="4">P4-7,KCTC 19426,CECT 7604</strain>
    </source>
</reference>
<dbReference type="Proteomes" id="UP000198741">
    <property type="component" value="Chromosome I"/>
</dbReference>
<dbReference type="InterPro" id="IPR019251">
    <property type="entry name" value="DUF2231_TM"/>
</dbReference>